<reference evidence="2 3" key="1">
    <citation type="submission" date="2016-08" db="EMBL/GenBank/DDBJ databases">
        <authorList>
            <person name="Loux V."/>
            <person name="Rue O."/>
        </authorList>
    </citation>
    <scope>NUCLEOTIDE SEQUENCE [LARGE SCALE GENOMIC DNA]</scope>
    <source>
        <strain evidence="2 3">AFSSA_08CEB44bac</strain>
    </source>
</reference>
<evidence type="ECO:0000259" key="1">
    <source>
        <dbReference type="Pfam" id="PF09706"/>
    </source>
</evidence>
<evidence type="ECO:0000313" key="2">
    <source>
        <dbReference type="EMBL" id="SCL93935.1"/>
    </source>
</evidence>
<name>A0AAX2CHE3_9BACI</name>
<dbReference type="EMBL" id="FMIK01000028">
    <property type="protein sequence ID" value="SCL93935.1"/>
    <property type="molecule type" value="Genomic_DNA"/>
</dbReference>
<evidence type="ECO:0000313" key="3">
    <source>
        <dbReference type="Proteomes" id="UP000242164"/>
    </source>
</evidence>
<protein>
    <submittedName>
        <fullName evidence="2">CRISPR-associated CXXC_CXXC protein Cst1</fullName>
    </submittedName>
</protein>
<dbReference type="InterPro" id="IPR010180">
    <property type="entry name" value="CRISPR-assoc_prot_CXXC-CXXC"/>
</dbReference>
<gene>
    <name evidence="2" type="ORF">BCB44BAC_02281</name>
</gene>
<dbReference type="AlphaFoldDB" id="A0AAX2CHE3"/>
<dbReference type="Proteomes" id="UP000242164">
    <property type="component" value="Unassembled WGS sequence"/>
</dbReference>
<feature type="domain" description="CRISPR-associated protein CXXC-CXXC" evidence="1">
    <location>
        <begin position="276"/>
        <end position="324"/>
    </location>
</feature>
<proteinExistence type="predicted"/>
<dbReference type="NCBIfam" id="TIGR01908">
    <property type="entry name" value="cas_CXXC_CXXC"/>
    <property type="match status" value="1"/>
</dbReference>
<sequence>MIFVTEEIPLAAEEWTITQGLVGYYRILKHAGIKVKTTDEGILFNPEHLRNFEHYYFDYFLDRFSVAKRDEQNIRRTFLKFRAESELKGSKEAKRRMQAAKKSLDETIKKTAIEKVEKKFEDSSHKKRLVEYATLIRNQKTYNPEMDKWIEEYIQALSEPNINEKLTLNYFKATVLGTYFGQVSFLNVSHTSKDIEEQKEIFRKDYIESLLADLELQQMIARAEDSDEIMKYLEISTHEMAKKLKTKFKKMTIQQIKDYVSNEINCCSFFDSQWAFEQYSELHFSPLSMSASKALNFYWNANGTLTIPVSKLAKLILFCAPAGASIIGGKSLFVQREGRFEQVIYANETYEIGRSKDKAFDEIIFDLIAEQKTKAQHTGDSYLILEYSSEYNAKKTDLQYLHLTPGLCSFFKEKNCTKWFSRLNYVLRNQIVHAFLRYQDSKHIIHNALRKKLQEQKLANEIVYACLLRCYYLFFVKGEGKMNTDLKTSKNRIWSAFYEGVAIKNIVEEGKIRSVAYRLLNAIRSNDKKMFLDTVMRLYMSVEKPFPRVFMNILDESNIDFASIGDSFIAGLISKEEEKINE</sequence>
<dbReference type="RefSeq" id="WP_087098810.1">
    <property type="nucleotide sequence ID" value="NZ_CP066179.1"/>
</dbReference>
<dbReference type="Pfam" id="PF09706">
    <property type="entry name" value="Cas_CXXC_CXXC"/>
    <property type="match status" value="1"/>
</dbReference>
<dbReference type="InterPro" id="IPR019121">
    <property type="entry name" value="CRISPR-assoc_CXXC-CXXC_dom"/>
</dbReference>
<organism evidence="2 3">
    <name type="scientific">Bacillus cytotoxicus</name>
    <dbReference type="NCBI Taxonomy" id="580165"/>
    <lineage>
        <taxon>Bacteria</taxon>
        <taxon>Bacillati</taxon>
        <taxon>Bacillota</taxon>
        <taxon>Bacilli</taxon>
        <taxon>Bacillales</taxon>
        <taxon>Bacillaceae</taxon>
        <taxon>Bacillus</taxon>
        <taxon>Bacillus cereus group</taxon>
    </lineage>
</organism>
<comment type="caution">
    <text evidence="2">The sequence shown here is derived from an EMBL/GenBank/DDBJ whole genome shotgun (WGS) entry which is preliminary data.</text>
</comment>
<accession>A0AAX2CHE3</accession>